<comment type="caution">
    <text evidence="1">The sequence shown here is derived from an EMBL/GenBank/DDBJ whole genome shotgun (WGS) entry which is preliminary data.</text>
</comment>
<gene>
    <name evidence="1" type="ORF">RCL2_001947100</name>
</gene>
<sequence>MIFQSPEVLYRQNTVWKKWTELFQSRPWSGTSLGANYDISKFGIPLEADYDILKIQTFHFKDWTLFEDLVTIFEDYFEGSDEARLHSKILDVCSWISRRNFEGLELPGTLQNFEGLQLLDEDFEGLRFSLEAIIFSRFDAFYWIEKVKSCLLESNQLEQYPNH</sequence>
<reference evidence="1" key="1">
    <citation type="submission" date="2019-10" db="EMBL/GenBank/DDBJ databases">
        <title>Conservation and host-specific expression of non-tandemly repeated heterogenous ribosome RNA gene in arbuscular mycorrhizal fungi.</title>
        <authorList>
            <person name="Maeda T."/>
            <person name="Kobayashi Y."/>
            <person name="Nakagawa T."/>
            <person name="Ezawa T."/>
            <person name="Yamaguchi K."/>
            <person name="Bino T."/>
            <person name="Nishimoto Y."/>
            <person name="Shigenobu S."/>
            <person name="Kawaguchi M."/>
        </authorList>
    </citation>
    <scope>NUCLEOTIDE SEQUENCE</scope>
    <source>
        <strain evidence="1">HR1</strain>
    </source>
</reference>
<dbReference type="AlphaFoldDB" id="A0A8H3QUS6"/>
<dbReference type="Proteomes" id="UP000615446">
    <property type="component" value="Unassembled WGS sequence"/>
</dbReference>
<evidence type="ECO:0000313" key="2">
    <source>
        <dbReference type="Proteomes" id="UP000615446"/>
    </source>
</evidence>
<dbReference type="EMBL" id="BLAL01000216">
    <property type="protein sequence ID" value="GES92706.1"/>
    <property type="molecule type" value="Genomic_DNA"/>
</dbReference>
<organism evidence="1 2">
    <name type="scientific">Rhizophagus clarus</name>
    <dbReference type="NCBI Taxonomy" id="94130"/>
    <lineage>
        <taxon>Eukaryota</taxon>
        <taxon>Fungi</taxon>
        <taxon>Fungi incertae sedis</taxon>
        <taxon>Mucoromycota</taxon>
        <taxon>Glomeromycotina</taxon>
        <taxon>Glomeromycetes</taxon>
        <taxon>Glomerales</taxon>
        <taxon>Glomeraceae</taxon>
        <taxon>Rhizophagus</taxon>
    </lineage>
</organism>
<protein>
    <submittedName>
        <fullName evidence="1">Uncharacterized protein</fullName>
    </submittedName>
</protein>
<proteinExistence type="predicted"/>
<evidence type="ECO:0000313" key="1">
    <source>
        <dbReference type="EMBL" id="GES92706.1"/>
    </source>
</evidence>
<name>A0A8H3QUS6_9GLOM</name>
<accession>A0A8H3QUS6</accession>